<keyword evidence="2" id="KW-1185">Reference proteome</keyword>
<proteinExistence type="predicted"/>
<dbReference type="EMBL" id="BGPR01001273">
    <property type="protein sequence ID" value="GBM49825.1"/>
    <property type="molecule type" value="Genomic_DNA"/>
</dbReference>
<protein>
    <submittedName>
        <fullName evidence="1">Uncharacterized protein</fullName>
    </submittedName>
</protein>
<sequence>MCRVLGSYPPWETCAVEEWCIHQMELKLTRGLFKNWLTYVHFSNEFLVAVELAAGGFPPTKCKCGLASPGNLPGRQLTPIY</sequence>
<reference evidence="1 2" key="1">
    <citation type="journal article" date="2019" name="Sci. Rep.">
        <title>Orb-weaving spider Araneus ventricosus genome elucidates the spidroin gene catalogue.</title>
        <authorList>
            <person name="Kono N."/>
            <person name="Nakamura H."/>
            <person name="Ohtoshi R."/>
            <person name="Moran D.A.P."/>
            <person name="Shinohara A."/>
            <person name="Yoshida Y."/>
            <person name="Fujiwara M."/>
            <person name="Mori M."/>
            <person name="Tomita M."/>
            <person name="Arakawa K."/>
        </authorList>
    </citation>
    <scope>NUCLEOTIDE SEQUENCE [LARGE SCALE GENOMIC DNA]</scope>
</reference>
<comment type="caution">
    <text evidence="1">The sequence shown here is derived from an EMBL/GenBank/DDBJ whole genome shotgun (WGS) entry which is preliminary data.</text>
</comment>
<dbReference type="Proteomes" id="UP000499080">
    <property type="component" value="Unassembled WGS sequence"/>
</dbReference>
<evidence type="ECO:0000313" key="1">
    <source>
        <dbReference type="EMBL" id="GBM49825.1"/>
    </source>
</evidence>
<name>A0A4Y2GAT9_ARAVE</name>
<dbReference type="AlphaFoldDB" id="A0A4Y2GAT9"/>
<organism evidence="1 2">
    <name type="scientific">Araneus ventricosus</name>
    <name type="common">Orbweaver spider</name>
    <name type="synonym">Epeira ventricosa</name>
    <dbReference type="NCBI Taxonomy" id="182803"/>
    <lineage>
        <taxon>Eukaryota</taxon>
        <taxon>Metazoa</taxon>
        <taxon>Ecdysozoa</taxon>
        <taxon>Arthropoda</taxon>
        <taxon>Chelicerata</taxon>
        <taxon>Arachnida</taxon>
        <taxon>Araneae</taxon>
        <taxon>Araneomorphae</taxon>
        <taxon>Entelegynae</taxon>
        <taxon>Araneoidea</taxon>
        <taxon>Araneidae</taxon>
        <taxon>Araneus</taxon>
    </lineage>
</organism>
<evidence type="ECO:0000313" key="2">
    <source>
        <dbReference type="Proteomes" id="UP000499080"/>
    </source>
</evidence>
<gene>
    <name evidence="1" type="ORF">AVEN_238181_1</name>
</gene>
<accession>A0A4Y2GAT9</accession>